<gene>
    <name evidence="3" type="ORF">LY90DRAFT_271668</name>
</gene>
<dbReference type="SMART" id="SM00054">
    <property type="entry name" value="EFh"/>
    <property type="match status" value="2"/>
</dbReference>
<accession>A0A1Y2D6G1</accession>
<dbReference type="SUPFAM" id="SSF47473">
    <property type="entry name" value="EF-hand"/>
    <property type="match status" value="1"/>
</dbReference>
<dbReference type="PROSITE" id="PS50222">
    <property type="entry name" value="EF_HAND_2"/>
    <property type="match status" value="2"/>
</dbReference>
<dbReference type="STRING" id="1754190.A0A1Y2D6G1"/>
<evidence type="ECO:0000313" key="3">
    <source>
        <dbReference type="EMBL" id="ORY54891.1"/>
    </source>
</evidence>
<dbReference type="PROSITE" id="PS00018">
    <property type="entry name" value="EF_HAND_1"/>
    <property type="match status" value="2"/>
</dbReference>
<feature type="domain" description="EF-hand" evidence="2">
    <location>
        <begin position="27"/>
        <end position="62"/>
    </location>
</feature>
<dbReference type="Proteomes" id="UP000193920">
    <property type="component" value="Unassembled WGS sequence"/>
</dbReference>
<dbReference type="InterPro" id="IPR011992">
    <property type="entry name" value="EF-hand-dom_pair"/>
</dbReference>
<organism evidence="3 4">
    <name type="scientific">Neocallimastix californiae</name>
    <dbReference type="NCBI Taxonomy" id="1754190"/>
    <lineage>
        <taxon>Eukaryota</taxon>
        <taxon>Fungi</taxon>
        <taxon>Fungi incertae sedis</taxon>
        <taxon>Chytridiomycota</taxon>
        <taxon>Chytridiomycota incertae sedis</taxon>
        <taxon>Neocallimastigomycetes</taxon>
        <taxon>Neocallimastigales</taxon>
        <taxon>Neocallimastigaceae</taxon>
        <taxon>Neocallimastix</taxon>
    </lineage>
</organism>
<keyword evidence="4" id="KW-1185">Reference proteome</keyword>
<dbReference type="Pfam" id="PF13499">
    <property type="entry name" value="EF-hand_7"/>
    <property type="match status" value="1"/>
</dbReference>
<evidence type="ECO:0000259" key="2">
    <source>
        <dbReference type="PROSITE" id="PS50222"/>
    </source>
</evidence>
<dbReference type="InterPro" id="IPR018247">
    <property type="entry name" value="EF_Hand_1_Ca_BS"/>
</dbReference>
<evidence type="ECO:0000313" key="4">
    <source>
        <dbReference type="Proteomes" id="UP000193920"/>
    </source>
</evidence>
<dbReference type="EMBL" id="MCOG01000081">
    <property type="protein sequence ID" value="ORY54891.1"/>
    <property type="molecule type" value="Genomic_DNA"/>
</dbReference>
<feature type="domain" description="EF-hand" evidence="2">
    <location>
        <begin position="63"/>
        <end position="96"/>
    </location>
</feature>
<name>A0A1Y2D6G1_9FUNG</name>
<protein>
    <recommendedName>
        <fullName evidence="2">EF-hand domain-containing protein</fullName>
    </recommendedName>
</protein>
<keyword evidence="1" id="KW-0106">Calcium</keyword>
<proteinExistence type="predicted"/>
<dbReference type="OrthoDB" id="2015333at2759"/>
<dbReference type="CDD" id="cd00051">
    <property type="entry name" value="EFh"/>
    <property type="match status" value="1"/>
</dbReference>
<sequence>MQYQYGGAYNANSAYMVPMGVSPVMAQKMMTASNAFRYFDKDHTGTLSKDEWAQCMSYLGINIPQSEMDRLYTMIDTDNSGHIGEREFCEWFSSCY</sequence>
<dbReference type="AlphaFoldDB" id="A0A1Y2D6G1"/>
<reference evidence="3 4" key="1">
    <citation type="submission" date="2016-08" db="EMBL/GenBank/DDBJ databases">
        <title>A Parts List for Fungal Cellulosomes Revealed by Comparative Genomics.</title>
        <authorList>
            <consortium name="DOE Joint Genome Institute"/>
            <person name="Haitjema C.H."/>
            <person name="Gilmore S.P."/>
            <person name="Henske J.K."/>
            <person name="Solomon K.V."/>
            <person name="De Groot R."/>
            <person name="Kuo A."/>
            <person name="Mondo S.J."/>
            <person name="Salamov A.A."/>
            <person name="Labutti K."/>
            <person name="Zhao Z."/>
            <person name="Chiniquy J."/>
            <person name="Barry K."/>
            <person name="Brewer H.M."/>
            <person name="Purvine S.O."/>
            <person name="Wright A.T."/>
            <person name="Boxma B."/>
            <person name="Van Alen T."/>
            <person name="Hackstein J.H."/>
            <person name="Baker S.E."/>
            <person name="Grigoriev I.V."/>
            <person name="O'Malley M.A."/>
        </authorList>
    </citation>
    <scope>NUCLEOTIDE SEQUENCE [LARGE SCALE GENOMIC DNA]</scope>
    <source>
        <strain evidence="3 4">G1</strain>
    </source>
</reference>
<evidence type="ECO:0000256" key="1">
    <source>
        <dbReference type="ARBA" id="ARBA00022837"/>
    </source>
</evidence>
<dbReference type="Gene3D" id="1.10.238.10">
    <property type="entry name" value="EF-hand"/>
    <property type="match status" value="1"/>
</dbReference>
<dbReference type="InterPro" id="IPR002048">
    <property type="entry name" value="EF_hand_dom"/>
</dbReference>
<dbReference type="GO" id="GO:0005509">
    <property type="term" value="F:calcium ion binding"/>
    <property type="evidence" value="ECO:0007669"/>
    <property type="project" value="InterPro"/>
</dbReference>
<comment type="caution">
    <text evidence="3">The sequence shown here is derived from an EMBL/GenBank/DDBJ whole genome shotgun (WGS) entry which is preliminary data.</text>
</comment>